<accession>A0ABP7NHW6</accession>
<proteinExistence type="predicted"/>
<protein>
    <submittedName>
        <fullName evidence="1">Uncharacterized protein</fullName>
    </submittedName>
</protein>
<comment type="caution">
    <text evidence="1">The sequence shown here is derived from an EMBL/GenBank/DDBJ whole genome shotgun (WGS) entry which is preliminary data.</text>
</comment>
<evidence type="ECO:0000313" key="2">
    <source>
        <dbReference type="Proteomes" id="UP001499909"/>
    </source>
</evidence>
<dbReference type="EMBL" id="BAABDH010000102">
    <property type="protein sequence ID" value="GAA3947519.1"/>
    <property type="molecule type" value="Genomic_DNA"/>
</dbReference>
<gene>
    <name evidence="1" type="ORF">GCM10022406_31620</name>
</gene>
<organism evidence="1 2">
    <name type="scientific">Hymenobacter algoricola</name>
    <dbReference type="NCBI Taxonomy" id="486267"/>
    <lineage>
        <taxon>Bacteria</taxon>
        <taxon>Pseudomonadati</taxon>
        <taxon>Bacteroidota</taxon>
        <taxon>Cytophagia</taxon>
        <taxon>Cytophagales</taxon>
        <taxon>Hymenobacteraceae</taxon>
        <taxon>Hymenobacter</taxon>
    </lineage>
</organism>
<reference evidence="2" key="1">
    <citation type="journal article" date="2019" name="Int. J. Syst. Evol. Microbiol.">
        <title>The Global Catalogue of Microorganisms (GCM) 10K type strain sequencing project: providing services to taxonomists for standard genome sequencing and annotation.</title>
        <authorList>
            <consortium name="The Broad Institute Genomics Platform"/>
            <consortium name="The Broad Institute Genome Sequencing Center for Infectious Disease"/>
            <person name="Wu L."/>
            <person name="Ma J."/>
        </authorList>
    </citation>
    <scope>NUCLEOTIDE SEQUENCE [LARGE SCALE GENOMIC DNA]</scope>
    <source>
        <strain evidence="2">JCM 17214</strain>
    </source>
</reference>
<dbReference type="Proteomes" id="UP001499909">
    <property type="component" value="Unassembled WGS sequence"/>
</dbReference>
<evidence type="ECO:0000313" key="1">
    <source>
        <dbReference type="EMBL" id="GAA3947519.1"/>
    </source>
</evidence>
<name>A0ABP7NHW6_9BACT</name>
<keyword evidence="2" id="KW-1185">Reference proteome</keyword>
<sequence length="229" mass="24534">MHMPTLGHRGDVSSLLHASTTGAALQTAYALTESWTLTAHLLADIRPLKERRLFAAEAGAGYGWRLAPQTRFTLHAGAGAGGGRSGFTSVNLAFIDSDGRRFQSRYAQAYVQPTISRYLQPVTVSFAVRVNGAYFSRLREGPYPAVPNGYSPVNLDGQQVYYLQPAGQFGFDVGQHGQMMVSGGANLLLNRPDAANVSRFVVGLGLQWQLSRPAGAQQSLAAPLTPKVG</sequence>